<dbReference type="InterPro" id="IPR000209">
    <property type="entry name" value="Peptidase_S8/S53_dom"/>
</dbReference>
<dbReference type="PANTHER" id="PTHR43806:SF11">
    <property type="entry name" value="CEREVISIN-RELATED"/>
    <property type="match status" value="1"/>
</dbReference>
<evidence type="ECO:0000313" key="10">
    <source>
        <dbReference type="EMBL" id="NUB45962.1"/>
    </source>
</evidence>
<evidence type="ECO:0000256" key="3">
    <source>
        <dbReference type="ARBA" id="ARBA00022801"/>
    </source>
</evidence>
<dbReference type="PROSITE" id="PS00138">
    <property type="entry name" value="SUBTILASE_SER"/>
    <property type="match status" value="1"/>
</dbReference>
<feature type="chain" id="PRO_5036502026" evidence="8">
    <location>
        <begin position="24"/>
        <end position="459"/>
    </location>
</feature>
<dbReference type="PROSITE" id="PS51892">
    <property type="entry name" value="SUBTILASE"/>
    <property type="match status" value="1"/>
</dbReference>
<keyword evidence="11" id="KW-1185">Reference proteome</keyword>
<proteinExistence type="inferred from homology"/>
<dbReference type="PROSITE" id="PS00136">
    <property type="entry name" value="SUBTILASE_ASP"/>
    <property type="match status" value="1"/>
</dbReference>
<organism evidence="10 11">
    <name type="scientific">Fertoeibacter niger</name>
    <dbReference type="NCBI Taxonomy" id="2656921"/>
    <lineage>
        <taxon>Bacteria</taxon>
        <taxon>Pseudomonadati</taxon>
        <taxon>Pseudomonadota</taxon>
        <taxon>Alphaproteobacteria</taxon>
        <taxon>Rhodobacterales</taxon>
        <taxon>Paracoccaceae</taxon>
        <taxon>Fertoeibacter</taxon>
    </lineage>
</organism>
<feature type="active site" description="Charge relay system" evidence="5">
    <location>
        <position position="214"/>
    </location>
</feature>
<keyword evidence="8" id="KW-0732">Signal</keyword>
<protein>
    <submittedName>
        <fullName evidence="10">S8 family serine peptidase</fullName>
    </submittedName>
</protein>
<dbReference type="Gene3D" id="3.40.50.200">
    <property type="entry name" value="Peptidase S8/S53 domain"/>
    <property type="match status" value="1"/>
</dbReference>
<feature type="active site" description="Charge relay system" evidence="5">
    <location>
        <position position="401"/>
    </location>
</feature>
<dbReference type="PANTHER" id="PTHR43806">
    <property type="entry name" value="PEPTIDASE S8"/>
    <property type="match status" value="1"/>
</dbReference>
<feature type="compositionally biased region" description="Acidic residues" evidence="7">
    <location>
        <begin position="35"/>
        <end position="55"/>
    </location>
</feature>
<accession>A0A8X8H443</accession>
<dbReference type="SUPFAM" id="SSF52743">
    <property type="entry name" value="Subtilisin-like"/>
    <property type="match status" value="1"/>
</dbReference>
<dbReference type="PRINTS" id="PR00723">
    <property type="entry name" value="SUBTILISIN"/>
</dbReference>
<comment type="similarity">
    <text evidence="1 5 6">Belongs to the peptidase S8 family.</text>
</comment>
<reference evidence="10" key="1">
    <citation type="submission" date="2020-05" db="EMBL/GenBank/DDBJ databases">
        <title>Fertoebacter nigrum gen. nov., sp. nov., a new member of the family Rhodobacteraceae.</title>
        <authorList>
            <person name="Szuroczki S."/>
            <person name="Abbaszade G."/>
            <person name="Buni D."/>
            <person name="Schumann P."/>
            <person name="Toth E."/>
        </authorList>
    </citation>
    <scope>NUCLEOTIDE SEQUENCE</scope>
    <source>
        <strain evidence="10">RG-N-1a</strain>
    </source>
</reference>
<dbReference type="RefSeq" id="WP_152828040.1">
    <property type="nucleotide sequence ID" value="NZ_WHUT02000010.1"/>
</dbReference>
<evidence type="ECO:0000256" key="1">
    <source>
        <dbReference type="ARBA" id="ARBA00011073"/>
    </source>
</evidence>
<evidence type="ECO:0000256" key="2">
    <source>
        <dbReference type="ARBA" id="ARBA00022670"/>
    </source>
</evidence>
<dbReference type="GO" id="GO:0006508">
    <property type="term" value="P:proteolysis"/>
    <property type="evidence" value="ECO:0007669"/>
    <property type="project" value="UniProtKB-KW"/>
</dbReference>
<evidence type="ECO:0000256" key="8">
    <source>
        <dbReference type="SAM" id="SignalP"/>
    </source>
</evidence>
<evidence type="ECO:0000259" key="9">
    <source>
        <dbReference type="Pfam" id="PF00082"/>
    </source>
</evidence>
<dbReference type="InterPro" id="IPR023828">
    <property type="entry name" value="Peptidase_S8_Ser-AS"/>
</dbReference>
<dbReference type="GO" id="GO:0004252">
    <property type="term" value="F:serine-type endopeptidase activity"/>
    <property type="evidence" value="ECO:0007669"/>
    <property type="project" value="UniProtKB-UniRule"/>
</dbReference>
<evidence type="ECO:0000256" key="7">
    <source>
        <dbReference type="SAM" id="MobiDB-lite"/>
    </source>
</evidence>
<feature type="signal peptide" evidence="8">
    <location>
        <begin position="1"/>
        <end position="23"/>
    </location>
</feature>
<gene>
    <name evidence="10" type="ORF">GEU84_016310</name>
</gene>
<dbReference type="CDD" id="cd05561">
    <property type="entry name" value="Peptidases_S8_4"/>
    <property type="match status" value="1"/>
</dbReference>
<dbReference type="InterPro" id="IPR050131">
    <property type="entry name" value="Peptidase_S8_subtilisin-like"/>
</dbReference>
<name>A0A8X8H443_9RHOB</name>
<evidence type="ECO:0000256" key="6">
    <source>
        <dbReference type="RuleBase" id="RU003355"/>
    </source>
</evidence>
<dbReference type="InterPro" id="IPR036852">
    <property type="entry name" value="Peptidase_S8/S53_dom_sf"/>
</dbReference>
<dbReference type="InterPro" id="IPR023827">
    <property type="entry name" value="Peptidase_S8_Asp-AS"/>
</dbReference>
<feature type="active site" description="Charge relay system" evidence="5">
    <location>
        <position position="246"/>
    </location>
</feature>
<dbReference type="EMBL" id="WHUT02000010">
    <property type="protein sequence ID" value="NUB45962.1"/>
    <property type="molecule type" value="Genomic_DNA"/>
</dbReference>
<feature type="domain" description="Peptidase S8/S53" evidence="9">
    <location>
        <begin position="206"/>
        <end position="449"/>
    </location>
</feature>
<sequence>MPPYLSFRAILVLICVALASAGAALWPIDAAWAQDDSDDDGGSDDSGDDDDDDGDGQGRDAGDDDDDGGIRPTGRTPGNAGAARPRSPTRALAPVELSVMAPGEIVALNLSNVDLAVLLARGYSVTEERSLPEIGGISRRLAIPADTTLEAARNEVRALPSGADADFNHFYRTEQSPDPAVCEGPHCASQNLIGWITSASASTCGGDVVIGVIDTGINPVHPAFASARLALHRMTPADYDPSRAVHGTAVLAILIGDPASRSPGLLPNARVIAVDAFHSSNGDERADVFTLAAAIDFLAARNVRILNMSLAGPANTVLERAIDAVSARDVIVVAASGNAGPSAEPAFPAAYPSVIAVTAVDRTGNVYRRAGRGPHLDFAAPGVDVWTAASVSGARPKTGTSFAAPFVTAAAALMLAGRPELSASEVAMQLAADARDLGEPGRDAVYGHGLIQATSSCGR</sequence>
<feature type="region of interest" description="Disordered" evidence="7">
    <location>
        <begin position="33"/>
        <end position="88"/>
    </location>
</feature>
<dbReference type="InterPro" id="IPR015500">
    <property type="entry name" value="Peptidase_S8_subtilisin-rel"/>
</dbReference>
<dbReference type="Pfam" id="PF00082">
    <property type="entry name" value="Peptidase_S8"/>
    <property type="match status" value="1"/>
</dbReference>
<dbReference type="Proteomes" id="UP000484076">
    <property type="component" value="Unassembled WGS sequence"/>
</dbReference>
<keyword evidence="2 5" id="KW-0645">Protease</keyword>
<evidence type="ECO:0000256" key="4">
    <source>
        <dbReference type="ARBA" id="ARBA00022825"/>
    </source>
</evidence>
<evidence type="ECO:0000313" key="11">
    <source>
        <dbReference type="Proteomes" id="UP000484076"/>
    </source>
</evidence>
<keyword evidence="4 5" id="KW-0720">Serine protease</keyword>
<evidence type="ECO:0000256" key="5">
    <source>
        <dbReference type="PROSITE-ProRule" id="PRU01240"/>
    </source>
</evidence>
<keyword evidence="3 5" id="KW-0378">Hydrolase</keyword>
<dbReference type="AlphaFoldDB" id="A0A8X8H443"/>
<comment type="caution">
    <text evidence="10">The sequence shown here is derived from an EMBL/GenBank/DDBJ whole genome shotgun (WGS) entry which is preliminary data.</text>
</comment>